<dbReference type="PROSITE" id="PS00041">
    <property type="entry name" value="HTH_ARAC_FAMILY_1"/>
    <property type="match status" value="1"/>
</dbReference>
<dbReference type="Proteomes" id="UP000623608">
    <property type="component" value="Unassembled WGS sequence"/>
</dbReference>
<dbReference type="EMBL" id="BOMY01000002">
    <property type="protein sequence ID" value="GIF17975.1"/>
    <property type="molecule type" value="Genomic_DNA"/>
</dbReference>
<dbReference type="InterPro" id="IPR018060">
    <property type="entry name" value="HTH_AraC"/>
</dbReference>
<keyword evidence="2" id="KW-0238">DNA-binding</keyword>
<comment type="caution">
    <text evidence="5">The sequence shown here is derived from an EMBL/GenBank/DDBJ whole genome shotgun (WGS) entry which is preliminary data.</text>
</comment>
<name>A0A919TR24_9ACTN</name>
<protein>
    <recommendedName>
        <fullName evidence="4">HTH araC/xylS-type domain-containing protein</fullName>
    </recommendedName>
</protein>
<dbReference type="GO" id="GO:0003700">
    <property type="term" value="F:DNA-binding transcription factor activity"/>
    <property type="evidence" value="ECO:0007669"/>
    <property type="project" value="InterPro"/>
</dbReference>
<evidence type="ECO:0000256" key="2">
    <source>
        <dbReference type="ARBA" id="ARBA00023125"/>
    </source>
</evidence>
<dbReference type="InterPro" id="IPR009057">
    <property type="entry name" value="Homeodomain-like_sf"/>
</dbReference>
<keyword evidence="6" id="KW-1185">Reference proteome</keyword>
<evidence type="ECO:0000259" key="4">
    <source>
        <dbReference type="PROSITE" id="PS01124"/>
    </source>
</evidence>
<dbReference type="PRINTS" id="PR00032">
    <property type="entry name" value="HTHARAC"/>
</dbReference>
<dbReference type="Pfam" id="PF14525">
    <property type="entry name" value="AraC_binding_2"/>
    <property type="match status" value="1"/>
</dbReference>
<dbReference type="PANTHER" id="PTHR46796">
    <property type="entry name" value="HTH-TYPE TRANSCRIPTIONAL ACTIVATOR RHAS-RELATED"/>
    <property type="match status" value="1"/>
</dbReference>
<reference evidence="5" key="1">
    <citation type="submission" date="2021-01" db="EMBL/GenBank/DDBJ databases">
        <title>Whole genome shotgun sequence of Actinoplanes tereljensis NBRC 105297.</title>
        <authorList>
            <person name="Komaki H."/>
            <person name="Tamura T."/>
        </authorList>
    </citation>
    <scope>NUCLEOTIDE SEQUENCE</scope>
    <source>
        <strain evidence="5">NBRC 105297</strain>
    </source>
</reference>
<dbReference type="SMART" id="SM00342">
    <property type="entry name" value="HTH_ARAC"/>
    <property type="match status" value="1"/>
</dbReference>
<proteinExistence type="predicted"/>
<evidence type="ECO:0000256" key="1">
    <source>
        <dbReference type="ARBA" id="ARBA00023015"/>
    </source>
</evidence>
<dbReference type="GO" id="GO:0043565">
    <property type="term" value="F:sequence-specific DNA binding"/>
    <property type="evidence" value="ECO:0007669"/>
    <property type="project" value="InterPro"/>
</dbReference>
<accession>A0A919TR24</accession>
<evidence type="ECO:0000313" key="6">
    <source>
        <dbReference type="Proteomes" id="UP000623608"/>
    </source>
</evidence>
<dbReference type="InterPro" id="IPR035418">
    <property type="entry name" value="AraC-bd_2"/>
</dbReference>
<feature type="domain" description="HTH araC/xylS-type" evidence="4">
    <location>
        <begin position="185"/>
        <end position="283"/>
    </location>
</feature>
<dbReference type="SUPFAM" id="SSF46689">
    <property type="entry name" value="Homeodomain-like"/>
    <property type="match status" value="1"/>
</dbReference>
<dbReference type="AlphaFoldDB" id="A0A919TR24"/>
<evidence type="ECO:0000313" key="5">
    <source>
        <dbReference type="EMBL" id="GIF17975.1"/>
    </source>
</evidence>
<evidence type="ECO:0000256" key="3">
    <source>
        <dbReference type="ARBA" id="ARBA00023163"/>
    </source>
</evidence>
<keyword evidence="1" id="KW-0805">Transcription regulation</keyword>
<gene>
    <name evidence="5" type="ORF">Ate02nite_07050</name>
</gene>
<dbReference type="InterPro" id="IPR020449">
    <property type="entry name" value="Tscrpt_reg_AraC-type_HTH"/>
</dbReference>
<sequence length="291" mass="31595">MYLPDFTRTARGFAPTIGTVLGTTTTGPVRLDHLKAPNSRDDPQSRYQDPGDVLAWSFIAGGAVVTGHGRAETAGPAGHLTVQHVPRLTRIRMTPDFRTLSIRIRRTDLPLTSAEIDTLGARTYPLTDGPPRLLALMADQLMTGNQLGEASRAALAQSIVDLARGFAGDVTGRGRTGDGTAGLVFRARRHIQLYLRSGTLTPVTVAEHLGVPLRTLQKAFEAEDTTVADTIRETRLTRARDLLENRQLPIETIAERAGFRSASTFSRAFSAAFGTPPRDWRRLRSSGTLTA</sequence>
<dbReference type="PROSITE" id="PS01124">
    <property type="entry name" value="HTH_ARAC_FAMILY_2"/>
    <property type="match status" value="1"/>
</dbReference>
<dbReference type="InterPro" id="IPR050204">
    <property type="entry name" value="AraC_XylS_family_regulators"/>
</dbReference>
<dbReference type="Gene3D" id="1.10.10.60">
    <property type="entry name" value="Homeodomain-like"/>
    <property type="match status" value="1"/>
</dbReference>
<dbReference type="PANTHER" id="PTHR46796:SF6">
    <property type="entry name" value="ARAC SUBFAMILY"/>
    <property type="match status" value="1"/>
</dbReference>
<organism evidence="5 6">
    <name type="scientific">Paractinoplanes tereljensis</name>
    <dbReference type="NCBI Taxonomy" id="571912"/>
    <lineage>
        <taxon>Bacteria</taxon>
        <taxon>Bacillati</taxon>
        <taxon>Actinomycetota</taxon>
        <taxon>Actinomycetes</taxon>
        <taxon>Micromonosporales</taxon>
        <taxon>Micromonosporaceae</taxon>
        <taxon>Paractinoplanes</taxon>
    </lineage>
</organism>
<dbReference type="InterPro" id="IPR018062">
    <property type="entry name" value="HTH_AraC-typ_CS"/>
</dbReference>
<dbReference type="RefSeq" id="WP_203798587.1">
    <property type="nucleotide sequence ID" value="NZ_BOMY01000002.1"/>
</dbReference>
<dbReference type="Pfam" id="PF12833">
    <property type="entry name" value="HTH_18"/>
    <property type="match status" value="1"/>
</dbReference>
<keyword evidence="3" id="KW-0804">Transcription</keyword>